<evidence type="ECO:0000313" key="2">
    <source>
        <dbReference type="EMBL" id="CAB0042670.1"/>
    </source>
</evidence>
<keyword evidence="3" id="KW-1185">Reference proteome</keyword>
<dbReference type="AlphaFoldDB" id="A0A6H5J2S9"/>
<organism evidence="2 3">
    <name type="scientific">Trichogramma brassicae</name>
    <dbReference type="NCBI Taxonomy" id="86971"/>
    <lineage>
        <taxon>Eukaryota</taxon>
        <taxon>Metazoa</taxon>
        <taxon>Ecdysozoa</taxon>
        <taxon>Arthropoda</taxon>
        <taxon>Hexapoda</taxon>
        <taxon>Insecta</taxon>
        <taxon>Pterygota</taxon>
        <taxon>Neoptera</taxon>
        <taxon>Endopterygota</taxon>
        <taxon>Hymenoptera</taxon>
        <taxon>Apocrita</taxon>
        <taxon>Proctotrupomorpha</taxon>
        <taxon>Chalcidoidea</taxon>
        <taxon>Trichogrammatidae</taxon>
        <taxon>Trichogramma</taxon>
    </lineage>
</organism>
<reference evidence="2 3" key="1">
    <citation type="submission" date="2020-02" db="EMBL/GenBank/DDBJ databases">
        <authorList>
            <person name="Ferguson B K."/>
        </authorList>
    </citation>
    <scope>NUCLEOTIDE SEQUENCE [LARGE SCALE GENOMIC DNA]</scope>
</reference>
<proteinExistence type="predicted"/>
<dbReference type="EMBL" id="CADCXV010001215">
    <property type="protein sequence ID" value="CAB0042670.1"/>
    <property type="molecule type" value="Genomic_DNA"/>
</dbReference>
<sequence length="169" mass="18097">MVVVTLIPCTMPRVVVPLTRTVVRLRRRPPPCTGSVARVQSVAATDRAKLITVSRVRRRCRRLTTITTATDVRARISTFAGTVDAIAVVVVVVVVVSTTLRCISISISRIHSSSKSTGAPAAPAVSALPRDVTITATMAVAPEFDFQLRATDRTIFFRAAASICPKVAD</sequence>
<evidence type="ECO:0000313" key="3">
    <source>
        <dbReference type="Proteomes" id="UP000479190"/>
    </source>
</evidence>
<accession>A0A6H5J2S9</accession>
<gene>
    <name evidence="2" type="ORF">TBRA_LOCUS14278</name>
</gene>
<dbReference type="Proteomes" id="UP000479190">
    <property type="component" value="Unassembled WGS sequence"/>
</dbReference>
<feature type="transmembrane region" description="Helical" evidence="1">
    <location>
        <begin position="85"/>
        <end position="107"/>
    </location>
</feature>
<keyword evidence="1" id="KW-1133">Transmembrane helix</keyword>
<evidence type="ECO:0000256" key="1">
    <source>
        <dbReference type="SAM" id="Phobius"/>
    </source>
</evidence>
<keyword evidence="1" id="KW-0812">Transmembrane</keyword>
<keyword evidence="1" id="KW-0472">Membrane</keyword>
<name>A0A6H5J2S9_9HYME</name>
<protein>
    <submittedName>
        <fullName evidence="2">Uncharacterized protein</fullName>
    </submittedName>
</protein>